<evidence type="ECO:0000256" key="3">
    <source>
        <dbReference type="ARBA" id="ARBA00022771"/>
    </source>
</evidence>
<dbReference type="SUPFAM" id="SSF53098">
    <property type="entry name" value="Ribonuclease H-like"/>
    <property type="match status" value="1"/>
</dbReference>
<proteinExistence type="predicted"/>
<reference evidence="8" key="2">
    <citation type="journal article" date="2022" name="Microbiol. Resour. Announc.">
        <title>Whole-Genome Sequence of Entomortierella parvispora E1425, a Mucoromycotan Fungus Associated with Burkholderiaceae-Related Endosymbiotic Bacteria.</title>
        <authorList>
            <person name="Herlambang A."/>
            <person name="Guo Y."/>
            <person name="Takashima Y."/>
            <person name="Narisawa K."/>
            <person name="Ohta H."/>
            <person name="Nishizawa T."/>
        </authorList>
    </citation>
    <scope>NUCLEOTIDE SEQUENCE</scope>
    <source>
        <strain evidence="8">E1425</strain>
    </source>
</reference>
<dbReference type="PANTHER" id="PTHR46481">
    <property type="entry name" value="ZINC FINGER BED DOMAIN-CONTAINING PROTEIN 4"/>
    <property type="match status" value="1"/>
</dbReference>
<dbReference type="OrthoDB" id="2448202at2759"/>
<organism evidence="8 9">
    <name type="scientific">Entomortierella parvispora</name>
    <dbReference type="NCBI Taxonomy" id="205924"/>
    <lineage>
        <taxon>Eukaryota</taxon>
        <taxon>Fungi</taxon>
        <taxon>Fungi incertae sedis</taxon>
        <taxon>Mucoromycota</taxon>
        <taxon>Mortierellomycotina</taxon>
        <taxon>Mortierellomycetes</taxon>
        <taxon>Mortierellales</taxon>
        <taxon>Mortierellaceae</taxon>
        <taxon>Entomortierella</taxon>
    </lineage>
</organism>
<comment type="subcellular location">
    <subcellularLocation>
        <location evidence="1">Nucleus</location>
    </subcellularLocation>
</comment>
<dbReference type="EMBL" id="BQFW01000001">
    <property type="protein sequence ID" value="GJJ67751.1"/>
    <property type="molecule type" value="Genomic_DNA"/>
</dbReference>
<dbReference type="InterPro" id="IPR008906">
    <property type="entry name" value="HATC_C_dom"/>
</dbReference>
<reference evidence="8" key="1">
    <citation type="submission" date="2021-11" db="EMBL/GenBank/DDBJ databases">
        <authorList>
            <person name="Herlambang A."/>
            <person name="Guo Y."/>
            <person name="Takashima Y."/>
            <person name="Nishizawa T."/>
        </authorList>
    </citation>
    <scope>NUCLEOTIDE SEQUENCE</scope>
    <source>
        <strain evidence="8">E1425</strain>
    </source>
</reference>
<evidence type="ECO:0000256" key="4">
    <source>
        <dbReference type="ARBA" id="ARBA00022833"/>
    </source>
</evidence>
<dbReference type="AlphaFoldDB" id="A0A9P3LQJ9"/>
<evidence type="ECO:0000256" key="1">
    <source>
        <dbReference type="ARBA" id="ARBA00004123"/>
    </source>
</evidence>
<feature type="compositionally biased region" description="Pro residues" evidence="6">
    <location>
        <begin position="194"/>
        <end position="203"/>
    </location>
</feature>
<feature type="compositionally biased region" description="Low complexity" evidence="6">
    <location>
        <begin position="20"/>
        <end position="45"/>
    </location>
</feature>
<feature type="domain" description="HAT C-terminal dimerisation" evidence="7">
    <location>
        <begin position="743"/>
        <end position="819"/>
    </location>
</feature>
<comment type="caution">
    <text evidence="8">The sequence shown here is derived from an EMBL/GenBank/DDBJ whole genome shotgun (WGS) entry which is preliminary data.</text>
</comment>
<dbReference type="Pfam" id="PF05699">
    <property type="entry name" value="Dimer_Tnp_hAT"/>
    <property type="match status" value="1"/>
</dbReference>
<accession>A0A9P3LQJ9</accession>
<evidence type="ECO:0000256" key="6">
    <source>
        <dbReference type="SAM" id="MobiDB-lite"/>
    </source>
</evidence>
<dbReference type="InterPro" id="IPR052035">
    <property type="entry name" value="ZnF_BED_domain_contain"/>
</dbReference>
<name>A0A9P3LQJ9_9FUNG</name>
<dbReference type="GO" id="GO:0008270">
    <property type="term" value="F:zinc ion binding"/>
    <property type="evidence" value="ECO:0007669"/>
    <property type="project" value="UniProtKB-KW"/>
</dbReference>
<gene>
    <name evidence="8" type="ORF">EMPS_00097</name>
</gene>
<evidence type="ECO:0000313" key="9">
    <source>
        <dbReference type="Proteomes" id="UP000827284"/>
    </source>
</evidence>
<keyword evidence="5" id="KW-0539">Nucleus</keyword>
<protein>
    <recommendedName>
        <fullName evidence="7">HAT C-terminal dimerisation domain-containing protein</fullName>
    </recommendedName>
</protein>
<dbReference type="InterPro" id="IPR012337">
    <property type="entry name" value="RNaseH-like_sf"/>
</dbReference>
<dbReference type="Proteomes" id="UP000827284">
    <property type="component" value="Unassembled WGS sequence"/>
</dbReference>
<evidence type="ECO:0000256" key="2">
    <source>
        <dbReference type="ARBA" id="ARBA00022723"/>
    </source>
</evidence>
<dbReference type="PANTHER" id="PTHR46481:SF10">
    <property type="entry name" value="ZINC FINGER BED DOMAIN-CONTAINING PROTEIN 39"/>
    <property type="match status" value="1"/>
</dbReference>
<feature type="compositionally biased region" description="Pro residues" evidence="6">
    <location>
        <begin position="216"/>
        <end position="225"/>
    </location>
</feature>
<keyword evidence="3" id="KW-0863">Zinc-finger</keyword>
<feature type="region of interest" description="Disordered" evidence="6">
    <location>
        <begin position="192"/>
        <end position="227"/>
    </location>
</feature>
<sequence>MPPKKRVKERPKPVVRPRKSVPMPVLPTRRPPTLRSSIGASSSSSVLQPSNRTSSSSTQRSSTAASSSSAVSPSSSALRSSTVASTSSSVLQASAVASSPPAVVTDDASQNSRGSGKQLPKRRLSQSEDEDEDSEIDDENEEESAIDPFSIDSDVDDDAYFDQDAFSASEERERSLTPTLLFREALHPLLSPQPSRPIFPPILRPERSNDSTGDLPPDPNPPPEAPGVWKLYFKAGQKKIGGQMQWKLICGQPHCNSVFSPKSSSSTLNYHFKKAHRSVYTELKGGHRNGEDVTMTQTSIRDSMSTIPSNKVILTSALNWLVSDMQPFSVLDSDYFRAFIRLFNSSLTIPCGRTARTGLLDHRLMLTERLKTLLDRSCISGSMTIDSWTSDAGKPFMSFTFQWLDSNFHQHECALDMAPQPYPHTAFAMAGLIREIIFKWDLNLMINSITTDSARAVENACAMSSLPRIPCLAHSVHNAIKSTLEVDEHYDIRSLVDSVHKLCKLFHSSPKMTQLLQGSQERLNPTSRALVVMMDVVTRWNSTLTMLERARHLLKSMEDVLQRLSDGDEADPVAAAKLRERLPAPASWRRIDILIEILKPMFRTTQIFSSSENGTLATMAPWVMSIAAQLRGMEIEVGPMADFRDDLVIELENRVELTDTVIVASAFHPSFHNLWYIRDEDRVGLIKTKIRAECMRLADREPVPEAAPSNPVEAISHKDSVFAYLETDEDRIPTPVTARDEATRYFARPRERAIVDPFHWWRENKDEYPLMAQLARKYLAMPATSVASERMFSFAGNTVTDKRTRLTSDTVSDIVFSHYASKCISSANDKGFNV</sequence>
<feature type="compositionally biased region" description="Low complexity" evidence="6">
    <location>
        <begin position="53"/>
        <end position="105"/>
    </location>
</feature>
<feature type="compositionally biased region" description="Basic residues" evidence="6">
    <location>
        <begin position="1"/>
        <end position="19"/>
    </location>
</feature>
<feature type="compositionally biased region" description="Acidic residues" evidence="6">
    <location>
        <begin position="127"/>
        <end position="145"/>
    </location>
</feature>
<keyword evidence="9" id="KW-1185">Reference proteome</keyword>
<dbReference type="GO" id="GO:0005634">
    <property type="term" value="C:nucleus"/>
    <property type="evidence" value="ECO:0007669"/>
    <property type="project" value="UniProtKB-SubCell"/>
</dbReference>
<evidence type="ECO:0000256" key="5">
    <source>
        <dbReference type="ARBA" id="ARBA00023242"/>
    </source>
</evidence>
<dbReference type="SUPFAM" id="SSF140996">
    <property type="entry name" value="Hermes dimerisation domain"/>
    <property type="match status" value="1"/>
</dbReference>
<dbReference type="GO" id="GO:0046983">
    <property type="term" value="F:protein dimerization activity"/>
    <property type="evidence" value="ECO:0007669"/>
    <property type="project" value="InterPro"/>
</dbReference>
<keyword evidence="2" id="KW-0479">Metal-binding</keyword>
<feature type="region of interest" description="Disordered" evidence="6">
    <location>
        <begin position="1"/>
        <end position="157"/>
    </location>
</feature>
<evidence type="ECO:0000313" key="8">
    <source>
        <dbReference type="EMBL" id="GJJ67751.1"/>
    </source>
</evidence>
<evidence type="ECO:0000259" key="7">
    <source>
        <dbReference type="Pfam" id="PF05699"/>
    </source>
</evidence>
<keyword evidence="4" id="KW-0862">Zinc</keyword>